<reference evidence="2 3" key="1">
    <citation type="submission" date="2021-03" db="EMBL/GenBank/DDBJ databases">
        <authorList>
            <person name="Gilmore M.S."/>
            <person name="Schwartzman J."/>
            <person name="Van Tyne D."/>
            <person name="Martin M."/>
            <person name="Earl A.M."/>
            <person name="Manson A.L."/>
            <person name="Straub T."/>
            <person name="Salamzade R."/>
            <person name="Saavedra J."/>
            <person name="Lebreton F."/>
            <person name="Prichula J."/>
            <person name="Schaufler K."/>
            <person name="Gaca A."/>
            <person name="Sgardioli B."/>
            <person name="Wagenaar J."/>
            <person name="Strong T."/>
        </authorList>
    </citation>
    <scope>NUCLEOTIDE SEQUENCE [LARGE SCALE GENOMIC DNA]</scope>
    <source>
        <strain evidence="2 3">665A</strain>
    </source>
</reference>
<evidence type="ECO:0000313" key="2">
    <source>
        <dbReference type="EMBL" id="MEO1772445.1"/>
    </source>
</evidence>
<dbReference type="InterPro" id="IPR036388">
    <property type="entry name" value="WH-like_DNA-bd_sf"/>
</dbReference>
<sequence length="484" mass="56951">MIYILGLDKNTLLKRKIIDVLDQQSQPLTYKELVEIVQTSSVGTLQIICKELAELMEKLYPDQSCSIVIQKEKHGTTLNLMRSSDNLQLFYDHLYMSDLAYEILQTLLMKRKTSTIMFCMNQGLSESSLKRKVKDINLEICDFGIRITCAKQLSLKGPEAKIRAFHYIFLRSMHRQFFTVPRIQNLATDYQLALDIADYLAVSDDLTLVERFAYWVFITQLALSKGKKLQLSQADLTIMNTLDFPEQPDFLTHWSTEDWNFLLTAVYCSLSKNFQLPLRNEQLVTTDSLQKWVQLFQKYFRLLSTKEEQFIYKKLNQLTMTMHFFPLSSSFLTNLQAFVGLEDLTEMYPLYLKRFENFWSEWSRQLSNPELDMFRMFSLSICISIMPMDKLLPEIAIYIYSETSDSFKQYLEIKLNFYYSNRYALNFIESPEEADLLIGTVPFYENQCSPQQKKLIVRARVSQKDLDNIEKCLRELCENHLQEI</sequence>
<comment type="caution">
    <text evidence="2">The sequence shown here is derived from an EMBL/GenBank/DDBJ whole genome shotgun (WGS) entry which is preliminary data.</text>
</comment>
<proteinExistence type="predicted"/>
<evidence type="ECO:0000313" key="3">
    <source>
        <dbReference type="Proteomes" id="UP000664357"/>
    </source>
</evidence>
<dbReference type="RefSeq" id="WP_207704043.1">
    <property type="nucleotide sequence ID" value="NZ_JAFREL020000004.1"/>
</dbReference>
<dbReference type="Gene3D" id="1.10.10.10">
    <property type="entry name" value="Winged helix-like DNA-binding domain superfamily/Winged helix DNA-binding domain"/>
    <property type="match status" value="1"/>
</dbReference>
<dbReference type="Proteomes" id="UP000664357">
    <property type="component" value="Unassembled WGS sequence"/>
</dbReference>
<reference evidence="2 3" key="2">
    <citation type="submission" date="2024-02" db="EMBL/GenBank/DDBJ databases">
        <title>The Genome Sequence of Enterococcus sp. DIV0159.</title>
        <authorList>
            <person name="Earl A."/>
            <person name="Manson A."/>
            <person name="Gilmore M."/>
            <person name="Sanders J."/>
            <person name="Shea T."/>
            <person name="Howe W."/>
            <person name="Livny J."/>
            <person name="Cuomo C."/>
            <person name="Neafsey D."/>
            <person name="Birren B."/>
        </authorList>
    </citation>
    <scope>NUCLEOTIDE SEQUENCE [LARGE SCALE GENOMIC DNA]</scope>
    <source>
        <strain evidence="2 3">665A</strain>
    </source>
</reference>
<name>A0ABV0EX15_9ENTE</name>
<organism evidence="2 3">
    <name type="scientific">Candidatus Enterococcus ferrettii</name>
    <dbReference type="NCBI Taxonomy" id="2815324"/>
    <lineage>
        <taxon>Bacteria</taxon>
        <taxon>Bacillati</taxon>
        <taxon>Bacillota</taxon>
        <taxon>Bacilli</taxon>
        <taxon>Lactobacillales</taxon>
        <taxon>Enterococcaceae</taxon>
        <taxon>Enterococcus</taxon>
    </lineage>
</organism>
<protein>
    <recommendedName>
        <fullName evidence="1">Mga helix-turn-helix domain-containing protein</fullName>
    </recommendedName>
</protein>
<dbReference type="InterPro" id="IPR007737">
    <property type="entry name" value="Mga_HTH"/>
</dbReference>
<feature type="domain" description="Mga helix-turn-helix" evidence="1">
    <location>
        <begin position="88"/>
        <end position="169"/>
    </location>
</feature>
<dbReference type="EMBL" id="JAFREL020000004">
    <property type="protein sequence ID" value="MEO1772445.1"/>
    <property type="molecule type" value="Genomic_DNA"/>
</dbReference>
<evidence type="ECO:0000259" key="1">
    <source>
        <dbReference type="Pfam" id="PF05043"/>
    </source>
</evidence>
<keyword evidence="3" id="KW-1185">Reference proteome</keyword>
<gene>
    <name evidence="2" type="ORF">JZO67_004427</name>
</gene>
<dbReference type="Pfam" id="PF05043">
    <property type="entry name" value="Mga"/>
    <property type="match status" value="1"/>
</dbReference>
<accession>A0ABV0EX15</accession>